<evidence type="ECO:0000313" key="4">
    <source>
        <dbReference type="EMBL" id="KUP91530.1"/>
    </source>
</evidence>
<keyword evidence="5" id="KW-1185">Reference proteome</keyword>
<dbReference type="SUPFAM" id="SSF50494">
    <property type="entry name" value="Trypsin-like serine proteases"/>
    <property type="match status" value="1"/>
</dbReference>
<dbReference type="InterPro" id="IPR001314">
    <property type="entry name" value="Peptidase_S1A"/>
</dbReference>
<dbReference type="InterPro" id="IPR009003">
    <property type="entry name" value="Peptidase_S1_PA"/>
</dbReference>
<comment type="caution">
    <text evidence="4">The sequence shown here is derived from an EMBL/GenBank/DDBJ whole genome shotgun (WGS) entry which is preliminary data.</text>
</comment>
<dbReference type="InterPro" id="IPR001254">
    <property type="entry name" value="Trypsin_dom"/>
</dbReference>
<dbReference type="AlphaFoldDB" id="A0A132BUW1"/>
<dbReference type="PROSITE" id="PS50240">
    <property type="entry name" value="TRYPSIN_DOM"/>
    <property type="match status" value="1"/>
</dbReference>
<dbReference type="GO" id="GO:0006508">
    <property type="term" value="P:proteolysis"/>
    <property type="evidence" value="ECO:0007669"/>
    <property type="project" value="InterPro"/>
</dbReference>
<dbReference type="InterPro" id="IPR050966">
    <property type="entry name" value="Glutamyl_endopeptidase"/>
</dbReference>
<dbReference type="PANTHER" id="PTHR15462">
    <property type="entry name" value="SERINE PROTEASE"/>
    <property type="match status" value="1"/>
</dbReference>
<keyword evidence="1 2" id="KW-0732">Signal</keyword>
<dbReference type="Proteomes" id="UP000068382">
    <property type="component" value="Unassembled WGS sequence"/>
</dbReference>
<dbReference type="Pfam" id="PF00089">
    <property type="entry name" value="Trypsin"/>
    <property type="match status" value="1"/>
</dbReference>
<protein>
    <submittedName>
        <fullName evidence="4">Glutamyl endopeptidase</fullName>
        <ecNumber evidence="4">3.4.21.19</ecNumber>
    </submittedName>
</protein>
<dbReference type="PATRIC" id="fig|1768241.3.peg.3854"/>
<accession>A0A132BUW1</accession>
<reference evidence="4 5" key="1">
    <citation type="submission" date="2015-12" db="EMBL/GenBank/DDBJ databases">
        <title>Genome sequence of the marine Rhodobacteraceae strain O3.65, Candidatus Tritonibacter horizontis.</title>
        <authorList>
            <person name="Poehlein A."/>
            <person name="Giebel H.A."/>
            <person name="Voget S."/>
            <person name="Brinkhoff T."/>
        </authorList>
    </citation>
    <scope>NUCLEOTIDE SEQUENCE [LARGE SCALE GENOMIC DNA]</scope>
    <source>
        <strain evidence="4 5">O3.65</strain>
    </source>
</reference>
<dbReference type="InterPro" id="IPR043504">
    <property type="entry name" value="Peptidase_S1_PA_chymotrypsin"/>
</dbReference>
<dbReference type="GO" id="GO:0004252">
    <property type="term" value="F:serine-type endopeptidase activity"/>
    <property type="evidence" value="ECO:0007669"/>
    <property type="project" value="InterPro"/>
</dbReference>
<feature type="domain" description="Peptidase S1" evidence="3">
    <location>
        <begin position="19"/>
        <end position="278"/>
    </location>
</feature>
<dbReference type="PANTHER" id="PTHR15462:SF8">
    <property type="entry name" value="SERINE PROTEASE"/>
    <property type="match status" value="1"/>
</dbReference>
<dbReference type="EC" id="3.4.21.19" evidence="4"/>
<dbReference type="Gene3D" id="2.40.10.10">
    <property type="entry name" value="Trypsin-like serine proteases"/>
    <property type="match status" value="2"/>
</dbReference>
<name>A0A132BUW1_9RHOB</name>
<gene>
    <name evidence="4" type="primary">blaSE</name>
    <name evidence="4" type="ORF">TRIHO_36940</name>
</gene>
<keyword evidence="4" id="KW-0378">Hydrolase</keyword>
<evidence type="ECO:0000259" key="3">
    <source>
        <dbReference type="PROSITE" id="PS50240"/>
    </source>
</evidence>
<evidence type="ECO:0000256" key="1">
    <source>
        <dbReference type="ARBA" id="ARBA00022729"/>
    </source>
</evidence>
<dbReference type="PROSITE" id="PS00134">
    <property type="entry name" value="TRYPSIN_HIS"/>
    <property type="match status" value="1"/>
</dbReference>
<dbReference type="SMART" id="SM00020">
    <property type="entry name" value="Tryp_SPc"/>
    <property type="match status" value="1"/>
</dbReference>
<organism evidence="4 5">
    <name type="scientific">Tritonibacter horizontis</name>
    <dbReference type="NCBI Taxonomy" id="1768241"/>
    <lineage>
        <taxon>Bacteria</taxon>
        <taxon>Pseudomonadati</taxon>
        <taxon>Pseudomonadota</taxon>
        <taxon>Alphaproteobacteria</taxon>
        <taxon>Rhodobacterales</taxon>
        <taxon>Paracoccaceae</taxon>
        <taxon>Tritonibacter</taxon>
    </lineage>
</organism>
<feature type="chain" id="PRO_5007288592" evidence="2">
    <location>
        <begin position="23"/>
        <end position="278"/>
    </location>
</feature>
<dbReference type="InterPro" id="IPR018114">
    <property type="entry name" value="TRYPSIN_HIS"/>
</dbReference>
<dbReference type="PRINTS" id="PR00722">
    <property type="entry name" value="CHYMOTRYPSIN"/>
</dbReference>
<feature type="signal peptide" evidence="2">
    <location>
        <begin position="1"/>
        <end position="22"/>
    </location>
</feature>
<sequence>MVPVLRFILSLALVALAQLVQAAELDDSRLKSLETTEAGRDWEAVGRLDRQGEGFCTGALIAPDLVLTAAHCLFDRTTLQQIDPTTIEFLAGFRNGRASAYRAVKRAVVHPLYIYDGTLSAVRVRNDIALLQLQRPIRNTTVTPFETDARPRRGARVGVVSYAHDRSEAPSLQEVCAVMARQDGVLVMSCDVDFGASGAPVFSFEGDRPRIVSVVSAKARVEGKAVSLGAALAEELTLLEAELTGTHVGSRLPAGVSRVQVGEPRRDDMGAKFISRSR</sequence>
<dbReference type="EMBL" id="LPUY01000095">
    <property type="protein sequence ID" value="KUP91530.1"/>
    <property type="molecule type" value="Genomic_DNA"/>
</dbReference>
<evidence type="ECO:0000256" key="2">
    <source>
        <dbReference type="SAM" id="SignalP"/>
    </source>
</evidence>
<evidence type="ECO:0000313" key="5">
    <source>
        <dbReference type="Proteomes" id="UP000068382"/>
    </source>
</evidence>
<proteinExistence type="predicted"/>